<evidence type="ECO:0000313" key="4">
    <source>
        <dbReference type="EMBL" id="MBJ7607995.1"/>
    </source>
</evidence>
<gene>
    <name evidence="4" type="ORF">JF887_00990</name>
</gene>
<evidence type="ECO:0000313" key="5">
    <source>
        <dbReference type="Proteomes" id="UP000614410"/>
    </source>
</evidence>
<dbReference type="Pfam" id="PF05239">
    <property type="entry name" value="PRC"/>
    <property type="match status" value="1"/>
</dbReference>
<evidence type="ECO:0000259" key="3">
    <source>
        <dbReference type="Pfam" id="PF09557"/>
    </source>
</evidence>
<dbReference type="InterPro" id="IPR027275">
    <property type="entry name" value="PRC-brl_dom"/>
</dbReference>
<reference evidence="4 5" key="1">
    <citation type="submission" date="2020-10" db="EMBL/GenBank/DDBJ databases">
        <title>Ca. Dormibacterota MAGs.</title>
        <authorList>
            <person name="Montgomery K."/>
        </authorList>
    </citation>
    <scope>NUCLEOTIDE SEQUENCE [LARGE SCALE GENOMIC DNA]</scope>
    <source>
        <strain evidence="4">Mitchell_Peninsula_5</strain>
    </source>
</reference>
<feature type="domain" description="DUF2382" evidence="3">
    <location>
        <begin position="130"/>
        <end position="239"/>
    </location>
</feature>
<dbReference type="InterPro" id="IPR011033">
    <property type="entry name" value="PRC_barrel-like_sf"/>
</dbReference>
<evidence type="ECO:0000259" key="2">
    <source>
        <dbReference type="Pfam" id="PF05239"/>
    </source>
</evidence>
<dbReference type="InterPro" id="IPR052967">
    <property type="entry name" value="Stress_Response_Assoc"/>
</dbReference>
<comment type="caution">
    <text evidence="4">The sequence shown here is derived from an EMBL/GenBank/DDBJ whole genome shotgun (WGS) entry which is preliminary data.</text>
</comment>
<organism evidence="4 5">
    <name type="scientific">Candidatus Amunia macphersoniae</name>
    <dbReference type="NCBI Taxonomy" id="3127014"/>
    <lineage>
        <taxon>Bacteria</taxon>
        <taxon>Bacillati</taxon>
        <taxon>Candidatus Dormiibacterota</taxon>
        <taxon>Candidatus Dormibacteria</taxon>
        <taxon>Candidatus Aeolococcales</taxon>
        <taxon>Candidatus Aeolococcaceae</taxon>
        <taxon>Candidatus Amunia</taxon>
    </lineage>
</organism>
<name>A0A934KLG8_9BACT</name>
<dbReference type="Gene3D" id="3.90.50.10">
    <property type="entry name" value="Photosynthetic Reaction Center, subunit H, domain 2"/>
    <property type="match status" value="1"/>
</dbReference>
<feature type="domain" description="PRC-barrel" evidence="2">
    <location>
        <begin position="5"/>
        <end position="70"/>
    </location>
</feature>
<dbReference type="Proteomes" id="UP000614410">
    <property type="component" value="Unassembled WGS sequence"/>
</dbReference>
<proteinExistence type="predicted"/>
<evidence type="ECO:0000256" key="1">
    <source>
        <dbReference type="SAM" id="MobiDB-lite"/>
    </source>
</evidence>
<dbReference type="InterPro" id="IPR019060">
    <property type="entry name" value="DUF2382"/>
</dbReference>
<dbReference type="Pfam" id="PF09557">
    <property type="entry name" value="DUF2382"/>
    <property type="match status" value="1"/>
</dbReference>
<dbReference type="GO" id="GO:0019684">
    <property type="term" value="P:photosynthesis, light reaction"/>
    <property type="evidence" value="ECO:0007669"/>
    <property type="project" value="InterPro"/>
</dbReference>
<feature type="region of interest" description="Disordered" evidence="1">
    <location>
        <begin position="104"/>
        <end position="136"/>
    </location>
</feature>
<sequence length="245" mass="27139">MDHTQYEGTTVLDNQGNKVGKISEVYVDDQTQAPQWGLIHTGLFGTKQTFVPLVGATPEGDQLRVPYEKSQINDAPRMEADGELSIEDEEELARYYGLGVSTEQSSTGLVTGGRPVPTTGATGAESDASITRSEEQMRVGAMRRPSELVRLRKTVVTEPVSETIPLQREEVRVEREPITEGGAVPGAEISEQVHEVTLSREEPVVEKTTVPVERVRVEKDVTTEEREVTGEVRKEQIEVDREPQR</sequence>
<dbReference type="PANTHER" id="PTHR38463">
    <property type="entry name" value="STRESS RESPONSE PROTEIN YSNF"/>
    <property type="match status" value="1"/>
</dbReference>
<protein>
    <submittedName>
        <fullName evidence="4">YsnF/AvaK domain-containing protein</fullName>
    </submittedName>
</protein>
<feature type="region of interest" description="Disordered" evidence="1">
    <location>
        <begin position="223"/>
        <end position="245"/>
    </location>
</feature>
<accession>A0A934KLG8</accession>
<dbReference type="InterPro" id="IPR014747">
    <property type="entry name" value="Bac_photo_RC_H_C"/>
</dbReference>
<dbReference type="AlphaFoldDB" id="A0A934KLG8"/>
<dbReference type="GO" id="GO:0030077">
    <property type="term" value="C:plasma membrane light-harvesting complex"/>
    <property type="evidence" value="ECO:0007669"/>
    <property type="project" value="InterPro"/>
</dbReference>
<dbReference type="SUPFAM" id="SSF50346">
    <property type="entry name" value="PRC-barrel domain"/>
    <property type="match status" value="1"/>
</dbReference>
<dbReference type="EMBL" id="JAEKNN010000005">
    <property type="protein sequence ID" value="MBJ7607995.1"/>
    <property type="molecule type" value="Genomic_DNA"/>
</dbReference>
<dbReference type="PANTHER" id="PTHR38463:SF1">
    <property type="entry name" value="STRESS RESPONSE PROTEIN YSNF"/>
    <property type="match status" value="1"/>
</dbReference>